<comment type="caution">
    <text evidence="2">The sequence shown here is derived from an EMBL/GenBank/DDBJ whole genome shotgun (WGS) entry which is preliminary data.</text>
</comment>
<dbReference type="EMBL" id="JQBP01000003">
    <property type="protein sequence ID" value="KRN75075.1"/>
    <property type="molecule type" value="Genomic_DNA"/>
</dbReference>
<evidence type="ECO:0000313" key="2">
    <source>
        <dbReference type="EMBL" id="KRN75075.1"/>
    </source>
</evidence>
<dbReference type="PANTHER" id="PTHR30383">
    <property type="entry name" value="THIOESTERASE 1/PROTEASE 1/LYSOPHOSPHOLIPASE L1"/>
    <property type="match status" value="1"/>
</dbReference>
<dbReference type="Pfam" id="PF13472">
    <property type="entry name" value="Lipase_GDSL_2"/>
    <property type="match status" value="1"/>
</dbReference>
<dbReference type="Gene3D" id="3.40.50.1110">
    <property type="entry name" value="SGNH hydrolase"/>
    <property type="match status" value="1"/>
</dbReference>
<accession>A0A0R2JCM2</accession>
<dbReference type="InterPro" id="IPR013830">
    <property type="entry name" value="SGNH_hydro"/>
</dbReference>
<feature type="domain" description="SGNH hydrolase-type esterase" evidence="1">
    <location>
        <begin position="42"/>
        <end position="275"/>
    </location>
</feature>
<keyword evidence="3" id="KW-1185">Reference proteome</keyword>
<dbReference type="PANTHER" id="PTHR30383:SF27">
    <property type="entry name" value="SPORE GERMINATION LIPASE LIPC"/>
    <property type="match status" value="1"/>
</dbReference>
<dbReference type="Proteomes" id="UP000051655">
    <property type="component" value="Unassembled WGS sequence"/>
</dbReference>
<dbReference type="InterPro" id="IPR036514">
    <property type="entry name" value="SGNH_hydro_sf"/>
</dbReference>
<dbReference type="STRING" id="1616.IV73_GL000835"/>
<sequence length="294" mass="33014">MPKLEKSVGSLLLGLSVVLLGSGVILPMTQAKSQESIELVTVGDSLTEGIGDTKDMGGYEQRIAHKIEHVDHRDVQTANFGKSGDRSDQILKRLQADPTAQKKIKHADVLVVTAGGNDLQQELFKLIQTQKEPNVMPEIRDTKAQYQHKFEQLFAYLRGQNPHAPIFVYGNYNPLYVYLANRNDLNQAVHLYNGVNKGVALADKNAYYVSVFKPLTYGQYETAPKKVKLVREAKESAQGSTDNKMVSAALNQPDGEKNRYISQADHFHPNNKGYDVMTNELFKVMQKNKKEWLH</sequence>
<dbReference type="PATRIC" id="fig|1616.3.peg.855"/>
<organism evidence="2 3">
    <name type="scientific">Weissella kandleri</name>
    <dbReference type="NCBI Taxonomy" id="1616"/>
    <lineage>
        <taxon>Bacteria</taxon>
        <taxon>Bacillati</taxon>
        <taxon>Bacillota</taxon>
        <taxon>Bacilli</taxon>
        <taxon>Lactobacillales</taxon>
        <taxon>Lactobacillaceae</taxon>
        <taxon>Weissella</taxon>
    </lineage>
</organism>
<protein>
    <recommendedName>
        <fullName evidence="1">SGNH hydrolase-type esterase domain-containing protein</fullName>
    </recommendedName>
</protein>
<dbReference type="SUPFAM" id="SSF52266">
    <property type="entry name" value="SGNH hydrolase"/>
    <property type="match status" value="1"/>
</dbReference>
<dbReference type="InterPro" id="IPR051532">
    <property type="entry name" value="Ester_Hydrolysis_Enzymes"/>
</dbReference>
<dbReference type="RefSeq" id="WP_057755188.1">
    <property type="nucleotide sequence ID" value="NZ_JQBP01000003.1"/>
</dbReference>
<dbReference type="GO" id="GO:0004622">
    <property type="term" value="F:phosphatidylcholine lysophospholipase activity"/>
    <property type="evidence" value="ECO:0007669"/>
    <property type="project" value="TreeGrafter"/>
</dbReference>
<evidence type="ECO:0000259" key="1">
    <source>
        <dbReference type="Pfam" id="PF13472"/>
    </source>
</evidence>
<dbReference type="OrthoDB" id="252349at2"/>
<name>A0A0R2JCM2_9LACO</name>
<evidence type="ECO:0000313" key="3">
    <source>
        <dbReference type="Proteomes" id="UP000051655"/>
    </source>
</evidence>
<dbReference type="AlphaFoldDB" id="A0A0R2JCM2"/>
<reference evidence="2 3" key="1">
    <citation type="journal article" date="2015" name="Genome Announc.">
        <title>Expanding the biotechnology potential of lactobacilli through comparative genomics of 213 strains and associated genera.</title>
        <authorList>
            <person name="Sun Z."/>
            <person name="Harris H.M."/>
            <person name="McCann A."/>
            <person name="Guo C."/>
            <person name="Argimon S."/>
            <person name="Zhang W."/>
            <person name="Yang X."/>
            <person name="Jeffery I.B."/>
            <person name="Cooney J.C."/>
            <person name="Kagawa T.F."/>
            <person name="Liu W."/>
            <person name="Song Y."/>
            <person name="Salvetti E."/>
            <person name="Wrobel A."/>
            <person name="Rasinkangas P."/>
            <person name="Parkhill J."/>
            <person name="Rea M.C."/>
            <person name="O'Sullivan O."/>
            <person name="Ritari J."/>
            <person name="Douillard F.P."/>
            <person name="Paul Ross R."/>
            <person name="Yang R."/>
            <person name="Briner A.E."/>
            <person name="Felis G.E."/>
            <person name="de Vos W.M."/>
            <person name="Barrangou R."/>
            <person name="Klaenhammer T.R."/>
            <person name="Caufield P.W."/>
            <person name="Cui Y."/>
            <person name="Zhang H."/>
            <person name="O'Toole P.W."/>
        </authorList>
    </citation>
    <scope>NUCLEOTIDE SEQUENCE [LARGE SCALE GENOMIC DNA]</scope>
    <source>
        <strain evidence="2 3">DSM 20593</strain>
    </source>
</reference>
<proteinExistence type="predicted"/>
<gene>
    <name evidence="2" type="ORF">IV73_GL000835</name>
</gene>